<evidence type="ECO:0000313" key="2">
    <source>
        <dbReference type="Proteomes" id="UP000424490"/>
    </source>
</evidence>
<name>A0A857ACE7_9ACTO</name>
<reference evidence="1 2" key="1">
    <citation type="submission" date="2019-11" db="EMBL/GenBank/DDBJ databases">
        <title>FDA dAtabase for Regulatory Grade micrObial Sequences (FDA-ARGOS): Supporting development and validation of Infectious Disease Dx tests.</title>
        <authorList>
            <person name="Stonesifer R."/>
            <person name="Tallon L."/>
            <person name="Sadzewicz L."/>
            <person name="Vavikolanu K."/>
            <person name="Mehta A."/>
            <person name="Aluvathingal J."/>
            <person name="Nadendla S."/>
            <person name="Myers T."/>
            <person name="Yan Y."/>
            <person name="Sichtig H."/>
        </authorList>
    </citation>
    <scope>NUCLEOTIDE SEQUENCE [LARGE SCALE GENOMIC DNA]</scope>
    <source>
        <strain evidence="1 2">FDAARGOS_732</strain>
    </source>
</reference>
<dbReference type="Proteomes" id="UP000424490">
    <property type="component" value="Chromosome"/>
</dbReference>
<sequence length="94" mass="10414">MFALRDETDSTFAGASLQWNETAITIAGDERPFSGEFQPAKVLAVSMGRAAWRAKVLAVSKLVRHRILCAQKFAPHLPFLPWCPKKFALQAQNG</sequence>
<protein>
    <submittedName>
        <fullName evidence="1">Uncharacterized protein</fullName>
    </submittedName>
</protein>
<organism evidence="1 2">
    <name type="scientific">Schaalia odontolytica</name>
    <dbReference type="NCBI Taxonomy" id="1660"/>
    <lineage>
        <taxon>Bacteria</taxon>
        <taxon>Bacillati</taxon>
        <taxon>Actinomycetota</taxon>
        <taxon>Actinomycetes</taxon>
        <taxon>Actinomycetales</taxon>
        <taxon>Actinomycetaceae</taxon>
        <taxon>Schaalia</taxon>
    </lineage>
</organism>
<gene>
    <name evidence="1" type="ORF">FOC40_09945</name>
</gene>
<evidence type="ECO:0000313" key="1">
    <source>
        <dbReference type="EMBL" id="QGS11693.1"/>
    </source>
</evidence>
<dbReference type="RefSeq" id="WP_155844146.1">
    <property type="nucleotide sequence ID" value="NZ_CP046315.1"/>
</dbReference>
<dbReference type="AlphaFoldDB" id="A0A857ACE7"/>
<proteinExistence type="predicted"/>
<dbReference type="EMBL" id="CP046315">
    <property type="protein sequence ID" value="QGS11693.1"/>
    <property type="molecule type" value="Genomic_DNA"/>
</dbReference>
<accession>A0A857ACE7</accession>